<dbReference type="Proteomes" id="UP000239007">
    <property type="component" value="Unassembled WGS sequence"/>
</dbReference>
<keyword evidence="3" id="KW-1185">Reference proteome</keyword>
<evidence type="ECO:0000256" key="1">
    <source>
        <dbReference type="SAM" id="Phobius"/>
    </source>
</evidence>
<feature type="transmembrane region" description="Helical" evidence="1">
    <location>
        <begin position="17"/>
        <end position="35"/>
    </location>
</feature>
<proteinExistence type="predicted"/>
<dbReference type="AlphaFoldDB" id="A0A2S7UWG8"/>
<organism evidence="2 3">
    <name type="scientific">Psychrosphaera saromensis</name>
    <dbReference type="NCBI Taxonomy" id="716813"/>
    <lineage>
        <taxon>Bacteria</taxon>
        <taxon>Pseudomonadati</taxon>
        <taxon>Pseudomonadota</taxon>
        <taxon>Gammaproteobacteria</taxon>
        <taxon>Alteromonadales</taxon>
        <taxon>Pseudoalteromonadaceae</taxon>
        <taxon>Psychrosphaera</taxon>
    </lineage>
</organism>
<evidence type="ECO:0000313" key="3">
    <source>
        <dbReference type="Proteomes" id="UP000239007"/>
    </source>
</evidence>
<evidence type="ECO:0008006" key="4">
    <source>
        <dbReference type="Google" id="ProtNLM"/>
    </source>
</evidence>
<dbReference type="RefSeq" id="WP_105052630.1">
    <property type="nucleotide sequence ID" value="NZ_BMYG01000013.1"/>
</dbReference>
<keyword evidence="1" id="KW-0472">Membrane</keyword>
<name>A0A2S7UWG8_9GAMM</name>
<dbReference type="EMBL" id="MSCH01000003">
    <property type="protein sequence ID" value="PQJ54119.1"/>
    <property type="molecule type" value="Genomic_DNA"/>
</dbReference>
<comment type="caution">
    <text evidence="2">The sequence shown here is derived from an EMBL/GenBank/DDBJ whole genome shotgun (WGS) entry which is preliminary data.</text>
</comment>
<accession>A0A2S7UWG8</accession>
<gene>
    <name evidence="2" type="ORF">BTO11_10955</name>
</gene>
<evidence type="ECO:0000313" key="2">
    <source>
        <dbReference type="EMBL" id="PQJ54119.1"/>
    </source>
</evidence>
<dbReference type="OrthoDB" id="6402506at2"/>
<keyword evidence="1" id="KW-1133">Transmembrane helix</keyword>
<reference evidence="2 3" key="1">
    <citation type="submission" date="2016-12" db="EMBL/GenBank/DDBJ databases">
        <title>Diversity of luminous bacteria.</title>
        <authorList>
            <person name="Yoshizawa S."/>
            <person name="Kogure K."/>
        </authorList>
    </citation>
    <scope>NUCLEOTIDE SEQUENCE [LARGE SCALE GENOMIC DNA]</scope>
    <source>
        <strain evidence="2 3">SA4-48</strain>
    </source>
</reference>
<sequence length="153" mass="17437">MKYNVLWINIWKKLTKFMSLAISIPVSFVFVIRFFKNDMSVEKTFEHITLIQLPLFFLGIIAFSAFFSFLIAILIRLAAVEIQDGNLIGRNYWYFKKTIPIHAISQFYPFSNNGIEAIVADAGVHGKVYISTQTENLDELLEYLEEGSGAGNA</sequence>
<feature type="transmembrane region" description="Helical" evidence="1">
    <location>
        <begin position="55"/>
        <end position="75"/>
    </location>
</feature>
<protein>
    <recommendedName>
        <fullName evidence="4">DUF304 domain-containing protein</fullName>
    </recommendedName>
</protein>
<keyword evidence="1" id="KW-0812">Transmembrane</keyword>